<reference evidence="1 2" key="1">
    <citation type="submission" date="2024-02" db="EMBL/GenBank/DDBJ databases">
        <title>Seven novel Bacillus-like species.</title>
        <authorList>
            <person name="Liu G."/>
        </authorList>
    </citation>
    <scope>NUCLEOTIDE SEQUENCE [LARGE SCALE GENOMIC DNA]</scope>
    <source>
        <strain evidence="1 2">FJAT-52991</strain>
    </source>
</reference>
<dbReference type="EMBL" id="CP147404">
    <property type="protein sequence ID" value="WXB91893.1"/>
    <property type="molecule type" value="Genomic_DNA"/>
</dbReference>
<dbReference type="RefSeq" id="WP_338749838.1">
    <property type="nucleotide sequence ID" value="NZ_CP147404.1"/>
</dbReference>
<dbReference type="Proteomes" id="UP001387364">
    <property type="component" value="Chromosome"/>
</dbReference>
<name>A0ABZ2N2Q8_9BACI</name>
<accession>A0ABZ2N2Q8</accession>
<protein>
    <submittedName>
        <fullName evidence="1">Uncharacterized protein</fullName>
    </submittedName>
</protein>
<organism evidence="1 2">
    <name type="scientific">Bacillus kandeliae</name>
    <dbReference type="NCBI Taxonomy" id="3129297"/>
    <lineage>
        <taxon>Bacteria</taxon>
        <taxon>Bacillati</taxon>
        <taxon>Bacillota</taxon>
        <taxon>Bacilli</taxon>
        <taxon>Bacillales</taxon>
        <taxon>Bacillaceae</taxon>
        <taxon>Bacillus</taxon>
    </lineage>
</organism>
<evidence type="ECO:0000313" key="2">
    <source>
        <dbReference type="Proteomes" id="UP001387364"/>
    </source>
</evidence>
<evidence type="ECO:0000313" key="1">
    <source>
        <dbReference type="EMBL" id="WXB91893.1"/>
    </source>
</evidence>
<sequence length="88" mass="10073">MPAGTSVSKQEKVAIRRDLRSVLKSMDRETLLATWYGFGWGWAVREQNAEKMNQAKVVMAGITDEQIMRLILDRDVQGVVNTLEKGYW</sequence>
<keyword evidence="2" id="KW-1185">Reference proteome</keyword>
<gene>
    <name evidence="1" type="ORF">WDJ61_11505</name>
</gene>
<proteinExistence type="predicted"/>